<organism evidence="3">
    <name type="scientific">Fagus sylvatica</name>
    <name type="common">Beechnut</name>
    <dbReference type="NCBI Taxonomy" id="28930"/>
    <lineage>
        <taxon>Eukaryota</taxon>
        <taxon>Viridiplantae</taxon>
        <taxon>Streptophyta</taxon>
        <taxon>Embryophyta</taxon>
        <taxon>Tracheophyta</taxon>
        <taxon>Spermatophyta</taxon>
        <taxon>Magnoliopsida</taxon>
        <taxon>eudicotyledons</taxon>
        <taxon>Gunneridae</taxon>
        <taxon>Pentapetalae</taxon>
        <taxon>rosids</taxon>
        <taxon>fabids</taxon>
        <taxon>Fagales</taxon>
        <taxon>Fagaceae</taxon>
        <taxon>Fagus</taxon>
    </lineage>
</organism>
<protein>
    <recommendedName>
        <fullName evidence="2">Transposase (putative) gypsy type domain-containing protein</fullName>
    </recommendedName>
</protein>
<reference evidence="3" key="1">
    <citation type="submission" date="2018-02" db="EMBL/GenBank/DDBJ databases">
        <authorList>
            <person name="Cohen D.B."/>
            <person name="Kent A.D."/>
        </authorList>
    </citation>
    <scope>NUCLEOTIDE SEQUENCE</scope>
</reference>
<dbReference type="Pfam" id="PF04195">
    <property type="entry name" value="Transposase_28"/>
    <property type="match status" value="1"/>
</dbReference>
<accession>A0A2N9ENC3</accession>
<evidence type="ECO:0000313" key="3">
    <source>
        <dbReference type="EMBL" id="SPC76308.1"/>
    </source>
</evidence>
<dbReference type="EMBL" id="OIVN01000212">
    <property type="protein sequence ID" value="SPC76308.1"/>
    <property type="molecule type" value="Genomic_DNA"/>
</dbReference>
<name>A0A2N9ENC3_FAGSY</name>
<sequence length="536" mass="60234">MGRLAKLVNTEEKIVEFKKCYRFPEDVHIRYVPFDDLALLQYQDLVLPIIAMVEGGVRIPMHPFLIQFLTHFRLSPLQCVPNVFRVVMGTAVLMEKLSLKLTVHDITYVYRLQATGRNQYTLVARNSDRKLVTGLPDSSKGRDEDFLVITGNWQNPLINCPLIPGELDKEFIAKNANFVERRTVEHLLKRPCFIDSSGRPRSTPILLDYVPSYKSFQKGPTVKDLRQVRVTVSQPGRDKEEIIHAGETVMKKRKRGEEEVGVAGDQQALPPFEPSKARSLTKKGKSKNGRALQKAASHVADVVGRALLLPKDMKIWQEKRSEHMVENLKRDSILAVQGIFKAGSRLLETEHLLNQSLVENDRLRDLEKSAFARIQATESKHKSVEAGLTTAERQVVELTTKLDREIDRACALRAEISEPKTEVNEAQAAVQKLAEECNKYFLQGWRAALDQAEVDDASELYNLGPKHQPFRFGLPKEHGEGEIVGGLTDPETNAILRDLEAAEDLRDPEADGQIPVVEVREGEDGSDGEGAVDIVD</sequence>
<feature type="domain" description="Transposase (putative) gypsy type" evidence="2">
    <location>
        <begin position="50"/>
        <end position="109"/>
    </location>
</feature>
<feature type="coiled-coil region" evidence="1">
    <location>
        <begin position="388"/>
        <end position="443"/>
    </location>
</feature>
<gene>
    <name evidence="3" type="ORF">FSB_LOCUS4190</name>
</gene>
<dbReference type="AlphaFoldDB" id="A0A2N9ENC3"/>
<proteinExistence type="predicted"/>
<keyword evidence="1" id="KW-0175">Coiled coil</keyword>
<evidence type="ECO:0000259" key="2">
    <source>
        <dbReference type="Pfam" id="PF04195"/>
    </source>
</evidence>
<evidence type="ECO:0000256" key="1">
    <source>
        <dbReference type="SAM" id="Coils"/>
    </source>
</evidence>
<dbReference type="InterPro" id="IPR007321">
    <property type="entry name" value="Transposase_28"/>
</dbReference>